<feature type="compositionally biased region" description="Gly residues" evidence="15">
    <location>
        <begin position="767"/>
        <end position="780"/>
    </location>
</feature>
<dbReference type="GO" id="GO:0005829">
    <property type="term" value="C:cytosol"/>
    <property type="evidence" value="ECO:0007669"/>
    <property type="project" value="UniProtKB-SubCell"/>
</dbReference>
<dbReference type="Gene3D" id="3.40.50.10470">
    <property type="entry name" value="Translation initiation factor eif-2b, domain 2"/>
    <property type="match status" value="1"/>
</dbReference>
<gene>
    <name evidence="16" type="ORF">EPUS_06135</name>
</gene>
<feature type="compositionally biased region" description="Basic and acidic residues" evidence="15">
    <location>
        <begin position="175"/>
        <end position="187"/>
    </location>
</feature>
<sequence length="833" mass="89525">MDLPANAGASSPLDPTATTFKMPAQPRILTSSEPVVELLTNGQIKQSRPPPAKKENQASNAAQNISKPASEAAPKEEGAEKQLSNKELKLKQKAEKQAKRAAQKAAQDAEALDKAQQQQPEQSSADQRRPSNTGKAQPSQGVKITDMTTHHKRAADTSVKSLPIRPPTGLTSQTKEAEAEKKSPPEKKVTVFSHLYSKDRRTGIAGVSREIHPAVLTLGIQLRDYVICGGNARCVATLLAFKKVIQSYTTPPSVALPRHLTTHLSHQISYLSSSRPLCTSQGNSIRWLKKLVVELDPKVSDPDARDFLCKSIDLFIREKVTLADEVIAREASKKIVNGDTVLVYAKSSVVEKSLLTAHREGKAFSVVVADSRPLFEGKNLARSLARAGLQVQYCLLTGLGSLNKKVTKCFLGASAMMGNGRLYSRAGAAMVAMMAKDSGGMVPEFGAVGNVPVIVLCESVKFSSRVVLDSIVSNELGEPDALVEHEDDGIITPSVAQLPAPAAGAKKGKGGKADAEEEDDSARRKNFGLEGWTEQPNLQLLNLMYDVTPAEYLDMVITELGSIPPSALVAGQKNDSFSTPISRYSTRQPQIPSTFHCHIPQITGARTTLACRMPYDVPVQFYLDKSNILTLLPEALSADIETVFSNQTGFVGADSASRDSSATYIHMHSPRLADLFEEFCRPPSATTPSNQIPHSNNPSSTNTVTNPQNSTGNHNNNDNMAQLPGHFLPFEEIFLPPHLVPVNPEDEDDVVPDMHAAFGINRALGQGQEGGGGGTAGGAGHMREPAWRDFGLEELVRRGPSGTGSGERVGGAVAAAVGRNRRDGKRSGLMMMR</sequence>
<keyword evidence="7" id="KW-0498">Mitosis</keyword>
<dbReference type="GeneID" id="19241081"/>
<dbReference type="InterPro" id="IPR037171">
    <property type="entry name" value="NagB/RpiA_transferase-like"/>
</dbReference>
<feature type="compositionally biased region" description="Basic and acidic residues" evidence="15">
    <location>
        <begin position="73"/>
        <end position="98"/>
    </location>
</feature>
<dbReference type="eggNOG" id="KOG1467">
    <property type="taxonomic scope" value="Eukaryota"/>
</dbReference>
<dbReference type="GO" id="GO:0003743">
    <property type="term" value="F:translation initiation factor activity"/>
    <property type="evidence" value="ECO:0007669"/>
    <property type="project" value="UniProtKB-KW"/>
</dbReference>
<evidence type="ECO:0000256" key="14">
    <source>
        <dbReference type="RuleBase" id="RU003814"/>
    </source>
</evidence>
<reference evidence="17" key="1">
    <citation type="journal article" date="2014" name="BMC Genomics">
        <title>Genome characteristics reveal the impact of lichenization on lichen-forming fungus Endocarpon pusillum Hedwig (Verrucariales, Ascomycota).</title>
        <authorList>
            <person name="Wang Y.-Y."/>
            <person name="Liu B."/>
            <person name="Zhang X.-Y."/>
            <person name="Zhou Q.-M."/>
            <person name="Zhang T."/>
            <person name="Li H."/>
            <person name="Yu Y.-F."/>
            <person name="Zhang X.-L."/>
            <person name="Hao X.-Y."/>
            <person name="Wang M."/>
            <person name="Wang L."/>
            <person name="Wei J.-C."/>
        </authorList>
    </citation>
    <scope>NUCLEOTIDE SEQUENCE [LARGE SCALE GENOMIC DNA]</scope>
    <source>
        <strain evidence="17">Z07020 / HMAS-L-300199</strain>
    </source>
</reference>
<feature type="compositionally biased region" description="Polar residues" evidence="15">
    <location>
        <begin position="684"/>
        <end position="694"/>
    </location>
</feature>
<dbReference type="Pfam" id="PF01008">
    <property type="entry name" value="IF-2B"/>
    <property type="match status" value="1"/>
</dbReference>
<feature type="compositionally biased region" description="Low complexity" evidence="15">
    <location>
        <begin position="695"/>
        <end position="711"/>
    </location>
</feature>
<keyword evidence="17" id="KW-1185">Reference proteome</keyword>
<keyword evidence="4" id="KW-0963">Cytoplasm</keyword>
<dbReference type="Pfam" id="PF05839">
    <property type="entry name" value="Apc13p"/>
    <property type="match status" value="1"/>
</dbReference>
<dbReference type="EMBL" id="KE720753">
    <property type="protein sequence ID" value="ERF76473.1"/>
    <property type="molecule type" value="Genomic_DNA"/>
</dbReference>
<evidence type="ECO:0000256" key="15">
    <source>
        <dbReference type="SAM" id="MobiDB-lite"/>
    </source>
</evidence>
<dbReference type="GO" id="GO:0005680">
    <property type="term" value="C:anaphase-promoting complex"/>
    <property type="evidence" value="ECO:0007669"/>
    <property type="project" value="InterPro"/>
</dbReference>
<evidence type="ECO:0000256" key="7">
    <source>
        <dbReference type="ARBA" id="ARBA00022776"/>
    </source>
</evidence>
<dbReference type="GO" id="GO:0051301">
    <property type="term" value="P:cell division"/>
    <property type="evidence" value="ECO:0007669"/>
    <property type="project" value="UniProtKB-KW"/>
</dbReference>
<dbReference type="InterPro" id="IPR008401">
    <property type="entry name" value="Apc13"/>
</dbReference>
<dbReference type="PANTHER" id="PTHR10233">
    <property type="entry name" value="TRANSLATION INITIATION FACTOR EIF-2B"/>
    <property type="match status" value="1"/>
</dbReference>
<dbReference type="OMA" id="EHAYLIC"/>
<feature type="compositionally biased region" description="Low complexity" evidence="15">
    <location>
        <begin position="103"/>
        <end position="125"/>
    </location>
</feature>
<evidence type="ECO:0000313" key="16">
    <source>
        <dbReference type="EMBL" id="ERF76473.1"/>
    </source>
</evidence>
<evidence type="ECO:0000256" key="2">
    <source>
        <dbReference type="ARBA" id="ARBA00006940"/>
    </source>
</evidence>
<comment type="similarity">
    <text evidence="2">Belongs to the APC13 family.</text>
</comment>
<feature type="region of interest" description="Disordered" evidence="15">
    <location>
        <begin position="764"/>
        <end position="783"/>
    </location>
</feature>
<protein>
    <recommendedName>
        <fullName evidence="11">Translation initiation factor eIF2B subunit delta</fullName>
    </recommendedName>
    <alternativeName>
        <fullName evidence="12">eIF2B GDP-GTP exchange factor subunit delta</fullName>
    </alternativeName>
</protein>
<accession>U1GVG9</accession>
<dbReference type="InterPro" id="IPR042529">
    <property type="entry name" value="IF_2B-like_C"/>
</dbReference>
<feature type="compositionally biased region" description="Polar residues" evidence="15">
    <location>
        <begin position="130"/>
        <end position="142"/>
    </location>
</feature>
<evidence type="ECO:0000256" key="8">
    <source>
        <dbReference type="ARBA" id="ARBA00022786"/>
    </source>
</evidence>
<evidence type="ECO:0000256" key="4">
    <source>
        <dbReference type="ARBA" id="ARBA00022490"/>
    </source>
</evidence>
<feature type="region of interest" description="Disordered" evidence="15">
    <location>
        <begin position="681"/>
        <end position="723"/>
    </location>
</feature>
<dbReference type="PANTHER" id="PTHR10233:SF14">
    <property type="entry name" value="TRANSLATION INITIATION FACTOR EIF-2B SUBUNIT DELTA"/>
    <property type="match status" value="1"/>
</dbReference>
<dbReference type="AlphaFoldDB" id="U1GVG9"/>
<keyword evidence="10" id="KW-0131">Cell cycle</keyword>
<dbReference type="OrthoDB" id="10254737at2759"/>
<evidence type="ECO:0000256" key="12">
    <source>
        <dbReference type="ARBA" id="ARBA00044356"/>
    </source>
</evidence>
<keyword evidence="5" id="KW-0396">Initiation factor</keyword>
<evidence type="ECO:0000256" key="6">
    <source>
        <dbReference type="ARBA" id="ARBA00022618"/>
    </source>
</evidence>
<proteinExistence type="inferred from homology"/>
<dbReference type="SUPFAM" id="SSF100950">
    <property type="entry name" value="NagB/RpiA/CoA transferase-like"/>
    <property type="match status" value="1"/>
</dbReference>
<evidence type="ECO:0000256" key="1">
    <source>
        <dbReference type="ARBA" id="ARBA00004514"/>
    </source>
</evidence>
<comment type="subcellular location">
    <subcellularLocation>
        <location evidence="1">Cytoplasm</location>
        <location evidence="1">Cytosol</location>
    </subcellularLocation>
</comment>
<name>U1GVG9_ENDPU</name>
<evidence type="ECO:0000256" key="5">
    <source>
        <dbReference type="ARBA" id="ARBA00022540"/>
    </source>
</evidence>
<comment type="subunit">
    <text evidence="13">Component of the translation initiation factor 2B (eIF2B) complex which is a heterodecamer of two sets of five different subunits: alpha, beta, gamma, delta and epsilon. Subunits alpha, beta and delta comprise a regulatory subcomplex and subunits epsilon and gamma comprise a catalytic subcomplex. Within the complex, the hexameric regulatory complex resides at the center, with the two heterodimeric catalytic subcomplexes bound on opposite sides.</text>
</comment>
<keyword evidence="9" id="KW-0648">Protein biosynthesis</keyword>
<evidence type="ECO:0000256" key="11">
    <source>
        <dbReference type="ARBA" id="ARBA00044147"/>
    </source>
</evidence>
<evidence type="ECO:0000313" key="17">
    <source>
        <dbReference type="Proteomes" id="UP000019373"/>
    </source>
</evidence>
<organism evidence="16 17">
    <name type="scientific">Endocarpon pusillum (strain Z07020 / HMAS-L-300199)</name>
    <name type="common">Lichen-forming fungus</name>
    <dbReference type="NCBI Taxonomy" id="1263415"/>
    <lineage>
        <taxon>Eukaryota</taxon>
        <taxon>Fungi</taxon>
        <taxon>Dikarya</taxon>
        <taxon>Ascomycota</taxon>
        <taxon>Pezizomycotina</taxon>
        <taxon>Eurotiomycetes</taxon>
        <taxon>Chaetothyriomycetidae</taxon>
        <taxon>Verrucariales</taxon>
        <taxon>Verrucariaceae</taxon>
        <taxon>Endocarpon</taxon>
    </lineage>
</organism>
<feature type="region of interest" description="Disordered" evidence="15">
    <location>
        <begin position="1"/>
        <end position="187"/>
    </location>
</feature>
<evidence type="ECO:0000256" key="10">
    <source>
        <dbReference type="ARBA" id="ARBA00023306"/>
    </source>
</evidence>
<dbReference type="HOGENOM" id="CLU_016218_3_1_1"/>
<dbReference type="InterPro" id="IPR000649">
    <property type="entry name" value="IF-2B-related"/>
</dbReference>
<feature type="region of interest" description="Disordered" evidence="15">
    <location>
        <begin position="500"/>
        <end position="523"/>
    </location>
</feature>
<dbReference type="Proteomes" id="UP000019373">
    <property type="component" value="Unassembled WGS sequence"/>
</dbReference>
<keyword evidence="8" id="KW-0833">Ubl conjugation pathway</keyword>
<evidence type="ECO:0000256" key="3">
    <source>
        <dbReference type="ARBA" id="ARBA00007251"/>
    </source>
</evidence>
<feature type="compositionally biased region" description="Polar residues" evidence="15">
    <location>
        <begin position="57"/>
        <end position="67"/>
    </location>
</feature>
<comment type="similarity">
    <text evidence="3 14">Belongs to the eIF-2B alpha/beta/delta subunits family.</text>
</comment>
<evidence type="ECO:0000256" key="13">
    <source>
        <dbReference type="ARBA" id="ARBA00046432"/>
    </source>
</evidence>
<evidence type="ECO:0000256" key="9">
    <source>
        <dbReference type="ARBA" id="ARBA00022917"/>
    </source>
</evidence>
<keyword evidence="6" id="KW-0132">Cell division</keyword>
<dbReference type="RefSeq" id="XP_007786173.1">
    <property type="nucleotide sequence ID" value="XM_007787983.1"/>
</dbReference>